<dbReference type="EMBL" id="BTSX01000006">
    <property type="protein sequence ID" value="GMT04839.1"/>
    <property type="molecule type" value="Genomic_DNA"/>
</dbReference>
<gene>
    <name evidence="1" type="ORF">PENTCL1PPCAC_27013</name>
</gene>
<evidence type="ECO:0000313" key="1">
    <source>
        <dbReference type="EMBL" id="GMT04839.1"/>
    </source>
</evidence>
<organism evidence="1 2">
    <name type="scientific">Pristionchus entomophagus</name>
    <dbReference type="NCBI Taxonomy" id="358040"/>
    <lineage>
        <taxon>Eukaryota</taxon>
        <taxon>Metazoa</taxon>
        <taxon>Ecdysozoa</taxon>
        <taxon>Nematoda</taxon>
        <taxon>Chromadorea</taxon>
        <taxon>Rhabditida</taxon>
        <taxon>Rhabditina</taxon>
        <taxon>Diplogasteromorpha</taxon>
        <taxon>Diplogasteroidea</taxon>
        <taxon>Neodiplogasteridae</taxon>
        <taxon>Pristionchus</taxon>
    </lineage>
</organism>
<protein>
    <submittedName>
        <fullName evidence="1">Uncharacterized protein</fullName>
    </submittedName>
</protein>
<dbReference type="AlphaFoldDB" id="A0AAV5UFW2"/>
<evidence type="ECO:0000313" key="2">
    <source>
        <dbReference type="Proteomes" id="UP001432027"/>
    </source>
</evidence>
<keyword evidence="2" id="KW-1185">Reference proteome</keyword>
<comment type="caution">
    <text evidence="1">The sequence shown here is derived from an EMBL/GenBank/DDBJ whole genome shotgun (WGS) entry which is preliminary data.</text>
</comment>
<name>A0AAV5UFW2_9BILA</name>
<proteinExistence type="predicted"/>
<dbReference type="Proteomes" id="UP001432027">
    <property type="component" value="Unassembled WGS sequence"/>
</dbReference>
<sequence>MDCPCSIEDDPGTIALVVDLYTAKGLNSVVEILSIDEHMIDNFHFSVGLPSPIEITTSPMDLNTQRMLVRDFQSAFGAVIGFRLVKEKEGECTLRITFMHWEHASGAFRRLSIIKGQPFLRGMDKYILSDVVHLKTWSF</sequence>
<reference evidence="1" key="1">
    <citation type="submission" date="2023-10" db="EMBL/GenBank/DDBJ databases">
        <title>Genome assembly of Pristionchus species.</title>
        <authorList>
            <person name="Yoshida K."/>
            <person name="Sommer R.J."/>
        </authorList>
    </citation>
    <scope>NUCLEOTIDE SEQUENCE</scope>
    <source>
        <strain evidence="1">RS0144</strain>
    </source>
</reference>
<accession>A0AAV5UFW2</accession>